<organism evidence="1">
    <name type="scientific">Arundo donax</name>
    <name type="common">Giant reed</name>
    <name type="synonym">Donax arundinaceus</name>
    <dbReference type="NCBI Taxonomy" id="35708"/>
    <lineage>
        <taxon>Eukaryota</taxon>
        <taxon>Viridiplantae</taxon>
        <taxon>Streptophyta</taxon>
        <taxon>Embryophyta</taxon>
        <taxon>Tracheophyta</taxon>
        <taxon>Spermatophyta</taxon>
        <taxon>Magnoliopsida</taxon>
        <taxon>Liliopsida</taxon>
        <taxon>Poales</taxon>
        <taxon>Poaceae</taxon>
        <taxon>PACMAD clade</taxon>
        <taxon>Arundinoideae</taxon>
        <taxon>Arundineae</taxon>
        <taxon>Arundo</taxon>
    </lineage>
</organism>
<accession>A0A0A9DBZ4</accession>
<proteinExistence type="predicted"/>
<protein>
    <submittedName>
        <fullName evidence="1">Uncharacterized protein</fullName>
    </submittedName>
</protein>
<dbReference type="AlphaFoldDB" id="A0A0A9DBZ4"/>
<dbReference type="EMBL" id="GBRH01216613">
    <property type="protein sequence ID" value="JAD81282.1"/>
    <property type="molecule type" value="Transcribed_RNA"/>
</dbReference>
<reference evidence="1" key="2">
    <citation type="journal article" date="2015" name="Data Brief">
        <title>Shoot transcriptome of the giant reed, Arundo donax.</title>
        <authorList>
            <person name="Barrero R.A."/>
            <person name="Guerrero F.D."/>
            <person name="Moolhuijzen P."/>
            <person name="Goolsby J.A."/>
            <person name="Tidwell J."/>
            <person name="Bellgard S.E."/>
            <person name="Bellgard M.I."/>
        </authorList>
    </citation>
    <scope>NUCLEOTIDE SEQUENCE</scope>
    <source>
        <tissue evidence="1">Shoot tissue taken approximately 20 cm above the soil surface</tissue>
    </source>
</reference>
<reference evidence="1" key="1">
    <citation type="submission" date="2014-09" db="EMBL/GenBank/DDBJ databases">
        <authorList>
            <person name="Magalhaes I.L.F."/>
            <person name="Oliveira U."/>
            <person name="Santos F.R."/>
            <person name="Vidigal T.H.D.A."/>
            <person name="Brescovit A.D."/>
            <person name="Santos A.J."/>
        </authorList>
    </citation>
    <scope>NUCLEOTIDE SEQUENCE</scope>
    <source>
        <tissue evidence="1">Shoot tissue taken approximately 20 cm above the soil surface</tissue>
    </source>
</reference>
<evidence type="ECO:0000313" key="1">
    <source>
        <dbReference type="EMBL" id="JAD81282.1"/>
    </source>
</evidence>
<sequence>MLFKFLIFKNTKHKINASCKKVTKFQSFGIALHTIRNFGCLKHDRQKLIHQQKTQPRLNQLRWDMMNSCSSRRISCIFSSGSERPIFWH</sequence>
<name>A0A0A9DBZ4_ARUDO</name>